<gene>
    <name evidence="1" type="ORF">SpAn4DRAFT_3846</name>
</gene>
<keyword evidence="2" id="KW-1185">Reference proteome</keyword>
<dbReference type="AlphaFoldDB" id="A0A0U1KVE3"/>
<accession>A0A0U1KVE3</accession>
<evidence type="ECO:0000313" key="1">
    <source>
        <dbReference type="EMBL" id="CQR71341.1"/>
    </source>
</evidence>
<dbReference type="EMBL" id="CTRP01000004">
    <property type="protein sequence ID" value="CQR71341.1"/>
    <property type="molecule type" value="Genomic_DNA"/>
</dbReference>
<reference evidence="2" key="1">
    <citation type="submission" date="2015-03" db="EMBL/GenBank/DDBJ databases">
        <authorList>
            <person name="Nijsse Bart"/>
        </authorList>
    </citation>
    <scope>NUCLEOTIDE SEQUENCE [LARGE SCALE GENOMIC DNA]</scope>
</reference>
<evidence type="ECO:0008006" key="3">
    <source>
        <dbReference type="Google" id="ProtNLM"/>
    </source>
</evidence>
<organism evidence="1 2">
    <name type="scientific">Sporomusa ovata</name>
    <dbReference type="NCBI Taxonomy" id="2378"/>
    <lineage>
        <taxon>Bacteria</taxon>
        <taxon>Bacillati</taxon>
        <taxon>Bacillota</taxon>
        <taxon>Negativicutes</taxon>
        <taxon>Selenomonadales</taxon>
        <taxon>Sporomusaceae</taxon>
        <taxon>Sporomusa</taxon>
    </lineage>
</organism>
<proteinExistence type="predicted"/>
<sequence>MSEEKFDRIEKLLEQLIGAVGHVGSELEEIKATMATKEELAAVKAELKSDIATLESKVDSGFEGITNMVNLLGEKTDLLPRIDAKMDALHDITFEHEADIRLLKKAR</sequence>
<dbReference type="RefSeq" id="WP_021167445.1">
    <property type="nucleotide sequence ID" value="NZ_CTRP01000004.1"/>
</dbReference>
<name>A0A0U1KVE3_9FIRM</name>
<protein>
    <recommendedName>
        <fullName evidence="3">Chromosome partition protein smc</fullName>
    </recommendedName>
</protein>
<dbReference type="Proteomes" id="UP000049855">
    <property type="component" value="Unassembled WGS sequence"/>
</dbReference>
<evidence type="ECO:0000313" key="2">
    <source>
        <dbReference type="Proteomes" id="UP000049855"/>
    </source>
</evidence>